<dbReference type="GO" id="GO:0004175">
    <property type="term" value="F:endopeptidase activity"/>
    <property type="evidence" value="ECO:0007669"/>
    <property type="project" value="UniProtKB-ARBA"/>
</dbReference>
<keyword evidence="3" id="KW-0645">Protease</keyword>
<reference evidence="4" key="1">
    <citation type="submission" date="2019-03" db="EMBL/GenBank/DDBJ databases">
        <title>Flavobacterium sp.</title>
        <authorList>
            <person name="Kim H."/>
        </authorList>
    </citation>
    <scope>NUCLEOTIDE SEQUENCE [LARGE SCALE GENOMIC DNA]</scope>
    <source>
        <strain evidence="4">GS13</strain>
    </source>
</reference>
<gene>
    <name evidence="3" type="ORF">E1750_17100</name>
</gene>
<dbReference type="GO" id="GO:0080120">
    <property type="term" value="P:CAAX-box protein maturation"/>
    <property type="evidence" value="ECO:0007669"/>
    <property type="project" value="UniProtKB-ARBA"/>
</dbReference>
<accession>A0A4P6YHL4</accession>
<sequence>MKDSIKEVAHYLDWSKLGRHSVLIYLFMVVLGYLFLQLGSIPSMIIYQYLNIDPLSTIGVLYSFIFPLFFLLFFGWLVFGRPYFSIYGPSKKMLWKDFGLGVLFQWLISATFIVLIVIVMPEKVVSYIGFKENLGNEIPILMITIVGYLIQTSCEELYFRGYLMQATYRIIPFLPVVIGLQALLFGQLHIGNVKAWGDTFMAGVPYFLHASAFAYAAWRTGSLFFAWGLHFGNNSFLALFVASKGDAVTSIAPFAAEIASVNRLIVFSTIEIILLVIFLEIVYKNRYPSRSIWTMLVKKD</sequence>
<feature type="transmembrane region" description="Helical" evidence="1">
    <location>
        <begin position="225"/>
        <end position="243"/>
    </location>
</feature>
<dbReference type="KEGG" id="fnk:E1750_17100"/>
<feature type="transmembrane region" description="Helical" evidence="1">
    <location>
        <begin position="263"/>
        <end position="283"/>
    </location>
</feature>
<name>A0A4P6YHL4_9FLAO</name>
<evidence type="ECO:0000259" key="2">
    <source>
        <dbReference type="Pfam" id="PF02517"/>
    </source>
</evidence>
<dbReference type="RefSeq" id="WP_133277934.1">
    <property type="nucleotide sequence ID" value="NZ_CP037933.1"/>
</dbReference>
<evidence type="ECO:0000313" key="4">
    <source>
        <dbReference type="Proteomes" id="UP000291124"/>
    </source>
</evidence>
<keyword evidence="4" id="KW-1185">Reference proteome</keyword>
<dbReference type="GO" id="GO:0006508">
    <property type="term" value="P:proteolysis"/>
    <property type="evidence" value="ECO:0007669"/>
    <property type="project" value="UniProtKB-KW"/>
</dbReference>
<evidence type="ECO:0000313" key="3">
    <source>
        <dbReference type="EMBL" id="QBN20434.1"/>
    </source>
</evidence>
<dbReference type="Pfam" id="PF02517">
    <property type="entry name" value="Rce1-like"/>
    <property type="match status" value="1"/>
</dbReference>
<keyword evidence="3" id="KW-0482">Metalloprotease</keyword>
<dbReference type="InterPro" id="IPR003675">
    <property type="entry name" value="Rce1/LyrA-like_dom"/>
</dbReference>
<organism evidence="3 4">
    <name type="scientific">Flavobacterium nackdongense</name>
    <dbReference type="NCBI Taxonomy" id="2547394"/>
    <lineage>
        <taxon>Bacteria</taxon>
        <taxon>Pseudomonadati</taxon>
        <taxon>Bacteroidota</taxon>
        <taxon>Flavobacteriia</taxon>
        <taxon>Flavobacteriales</taxon>
        <taxon>Flavobacteriaceae</taxon>
        <taxon>Flavobacterium</taxon>
    </lineage>
</organism>
<feature type="transmembrane region" description="Helical" evidence="1">
    <location>
        <begin position="100"/>
        <end position="120"/>
    </location>
</feature>
<feature type="transmembrane region" description="Helical" evidence="1">
    <location>
        <begin position="170"/>
        <end position="188"/>
    </location>
</feature>
<feature type="domain" description="CAAX prenyl protease 2/Lysostaphin resistance protein A-like" evidence="2">
    <location>
        <begin position="141"/>
        <end position="235"/>
    </location>
</feature>
<proteinExistence type="predicted"/>
<feature type="transmembrane region" description="Helical" evidence="1">
    <location>
        <begin position="59"/>
        <end position="79"/>
    </location>
</feature>
<dbReference type="GO" id="GO:0008237">
    <property type="term" value="F:metallopeptidase activity"/>
    <property type="evidence" value="ECO:0007669"/>
    <property type="project" value="UniProtKB-KW"/>
</dbReference>
<keyword evidence="1" id="KW-0812">Transmembrane</keyword>
<evidence type="ECO:0000256" key="1">
    <source>
        <dbReference type="SAM" id="Phobius"/>
    </source>
</evidence>
<dbReference type="EMBL" id="CP037933">
    <property type="protein sequence ID" value="QBN20434.1"/>
    <property type="molecule type" value="Genomic_DNA"/>
</dbReference>
<keyword evidence="1" id="KW-0472">Membrane</keyword>
<dbReference type="Proteomes" id="UP000291124">
    <property type="component" value="Chromosome"/>
</dbReference>
<dbReference type="AlphaFoldDB" id="A0A4P6YHL4"/>
<protein>
    <submittedName>
        <fullName evidence="3">CPBP family intramembrane metalloprotease</fullName>
    </submittedName>
</protein>
<feature type="transmembrane region" description="Helical" evidence="1">
    <location>
        <begin position="140"/>
        <end position="158"/>
    </location>
</feature>
<keyword evidence="1" id="KW-1133">Transmembrane helix</keyword>
<dbReference type="OrthoDB" id="9807747at2"/>
<keyword evidence="3" id="KW-0378">Hydrolase</keyword>
<feature type="transmembrane region" description="Helical" evidence="1">
    <location>
        <begin position="21"/>
        <end position="47"/>
    </location>
</feature>
<feature type="transmembrane region" description="Helical" evidence="1">
    <location>
        <begin position="200"/>
        <end position="218"/>
    </location>
</feature>